<dbReference type="InterPro" id="IPR013201">
    <property type="entry name" value="Prot_inhib_I29"/>
</dbReference>
<keyword evidence="2" id="KW-0645">Protease</keyword>
<dbReference type="FunFam" id="3.90.70.10:FF:000067">
    <property type="entry name" value="Senescence-specific cysteine protease"/>
    <property type="match status" value="1"/>
</dbReference>
<dbReference type="PROSITE" id="PS00640">
    <property type="entry name" value="THIOL_PROTEASE_ASN"/>
    <property type="match status" value="1"/>
</dbReference>
<dbReference type="Pfam" id="PF00112">
    <property type="entry name" value="Peptidase_C1"/>
    <property type="match status" value="1"/>
</dbReference>
<evidence type="ECO:0000256" key="4">
    <source>
        <dbReference type="ARBA" id="ARBA00022801"/>
    </source>
</evidence>
<evidence type="ECO:0000313" key="10">
    <source>
        <dbReference type="EnsemblPlants" id="AUR62043329-RA:cds"/>
    </source>
</evidence>
<sequence length="339" mass="38119">MAFTNQHFQLLLCFSLVLVLGLWATQPLAHPLDDHKASLSLKERHERWMTQYGRVYKDEIEKEKRFNIFKTNVEYIDNFNANASNKLYTLGTNAFTDLTTEELIATHTGIKKQFISESMSTRTTQFRHENLTDDDILPSIDWREHGAVMGVKDQGLCAVAAVEGLNKIKTGQLISLSEQELLDCVKDYGCGGGEMTKSFTFIQQNKGISTEAEYPYQDTQSQCQARTLGSNAVTIDGFQRVPNDESALMKAVSQQPVAVCIDIHGIDFRHYSNSIYNGDCGRDNINHAVTVVGYGTDTNGTDYWVLKNSWGESWGENGYMRIIRGQNKCGITSYASYPI</sequence>
<dbReference type="Gene3D" id="3.90.70.10">
    <property type="entry name" value="Cysteine proteinases"/>
    <property type="match status" value="1"/>
</dbReference>
<dbReference type="Proteomes" id="UP000596660">
    <property type="component" value="Unplaced"/>
</dbReference>
<dbReference type="GO" id="GO:0006508">
    <property type="term" value="P:proteolysis"/>
    <property type="evidence" value="ECO:0007669"/>
    <property type="project" value="UniProtKB-KW"/>
</dbReference>
<reference evidence="10" key="2">
    <citation type="submission" date="2021-03" db="UniProtKB">
        <authorList>
            <consortium name="EnsemblPlants"/>
        </authorList>
    </citation>
    <scope>IDENTIFICATION</scope>
</reference>
<dbReference type="PROSITE" id="PS00639">
    <property type="entry name" value="THIOL_PROTEASE_HIS"/>
    <property type="match status" value="1"/>
</dbReference>
<keyword evidence="4" id="KW-0378">Hydrolase</keyword>
<dbReference type="InterPro" id="IPR013128">
    <property type="entry name" value="Peptidase_C1A"/>
</dbReference>
<dbReference type="GO" id="GO:0008234">
    <property type="term" value="F:cysteine-type peptidase activity"/>
    <property type="evidence" value="ECO:0007669"/>
    <property type="project" value="UniProtKB-KW"/>
</dbReference>
<keyword evidence="6" id="KW-1015">Disulfide bond</keyword>
<feature type="chain" id="PRO_5030537626" evidence="7">
    <location>
        <begin position="25"/>
        <end position="339"/>
    </location>
</feature>
<evidence type="ECO:0000256" key="5">
    <source>
        <dbReference type="ARBA" id="ARBA00022807"/>
    </source>
</evidence>
<evidence type="ECO:0000256" key="2">
    <source>
        <dbReference type="ARBA" id="ARBA00022670"/>
    </source>
</evidence>
<dbReference type="InterPro" id="IPR000668">
    <property type="entry name" value="Peptidase_C1A_C"/>
</dbReference>
<evidence type="ECO:0000256" key="3">
    <source>
        <dbReference type="ARBA" id="ARBA00022729"/>
    </source>
</evidence>
<dbReference type="SMART" id="SM00848">
    <property type="entry name" value="Inhibitor_I29"/>
    <property type="match status" value="1"/>
</dbReference>
<evidence type="ECO:0000256" key="6">
    <source>
        <dbReference type="ARBA" id="ARBA00023157"/>
    </source>
</evidence>
<dbReference type="SMART" id="SM00645">
    <property type="entry name" value="Pept_C1"/>
    <property type="match status" value="1"/>
</dbReference>
<accession>A0A803NBA1</accession>
<feature type="domain" description="Peptidase C1A papain C-terminal" evidence="8">
    <location>
        <begin position="136"/>
        <end position="339"/>
    </location>
</feature>
<evidence type="ECO:0000256" key="1">
    <source>
        <dbReference type="ARBA" id="ARBA00008455"/>
    </source>
</evidence>
<dbReference type="OMA" id="TFHESAI"/>
<comment type="similarity">
    <text evidence="1">Belongs to the peptidase C1 family.</text>
</comment>
<protein>
    <submittedName>
        <fullName evidence="10">Uncharacterized protein</fullName>
    </submittedName>
</protein>
<feature type="domain" description="Cathepsin propeptide inhibitor" evidence="9">
    <location>
        <begin position="45"/>
        <end position="103"/>
    </location>
</feature>
<evidence type="ECO:0000313" key="11">
    <source>
        <dbReference type="Proteomes" id="UP000596660"/>
    </source>
</evidence>
<dbReference type="EnsemblPlants" id="AUR62043329-RA">
    <property type="protein sequence ID" value="AUR62043329-RA:cds"/>
    <property type="gene ID" value="AUR62043329"/>
</dbReference>
<dbReference type="Pfam" id="PF08246">
    <property type="entry name" value="Inhibitor_I29"/>
    <property type="match status" value="1"/>
</dbReference>
<feature type="signal peptide" evidence="7">
    <location>
        <begin position="1"/>
        <end position="24"/>
    </location>
</feature>
<reference evidence="10" key="1">
    <citation type="journal article" date="2017" name="Nature">
        <title>The genome of Chenopodium quinoa.</title>
        <authorList>
            <person name="Jarvis D.E."/>
            <person name="Ho Y.S."/>
            <person name="Lightfoot D.J."/>
            <person name="Schmoeckel S.M."/>
            <person name="Li B."/>
            <person name="Borm T.J.A."/>
            <person name="Ohyanagi H."/>
            <person name="Mineta K."/>
            <person name="Michell C.T."/>
            <person name="Saber N."/>
            <person name="Kharbatia N.M."/>
            <person name="Rupper R.R."/>
            <person name="Sharp A.R."/>
            <person name="Dally N."/>
            <person name="Boughton B.A."/>
            <person name="Woo Y.H."/>
            <person name="Gao G."/>
            <person name="Schijlen E.G.W.M."/>
            <person name="Guo X."/>
            <person name="Momin A.A."/>
            <person name="Negrao S."/>
            <person name="Al-Babili S."/>
            <person name="Gehring C."/>
            <person name="Roessner U."/>
            <person name="Jung C."/>
            <person name="Murphy K."/>
            <person name="Arold S.T."/>
            <person name="Gojobori T."/>
            <person name="van der Linden C.G."/>
            <person name="van Loo E.N."/>
            <person name="Jellen E.N."/>
            <person name="Maughan P.J."/>
            <person name="Tester M."/>
        </authorList>
    </citation>
    <scope>NUCLEOTIDE SEQUENCE [LARGE SCALE GENOMIC DNA]</scope>
    <source>
        <strain evidence="10">cv. PI 614886</strain>
    </source>
</reference>
<keyword evidence="5" id="KW-0788">Thiol protease</keyword>
<dbReference type="SUPFAM" id="SSF54001">
    <property type="entry name" value="Cysteine proteinases"/>
    <property type="match status" value="1"/>
</dbReference>
<dbReference type="InterPro" id="IPR038765">
    <property type="entry name" value="Papain-like_cys_pep_sf"/>
</dbReference>
<evidence type="ECO:0000259" key="8">
    <source>
        <dbReference type="SMART" id="SM00645"/>
    </source>
</evidence>
<dbReference type="PANTHER" id="PTHR12411">
    <property type="entry name" value="CYSTEINE PROTEASE FAMILY C1-RELATED"/>
    <property type="match status" value="1"/>
</dbReference>
<dbReference type="Gramene" id="AUR62043329-RA">
    <property type="protein sequence ID" value="AUR62043329-RA:cds"/>
    <property type="gene ID" value="AUR62043329"/>
</dbReference>
<evidence type="ECO:0000256" key="7">
    <source>
        <dbReference type="SAM" id="SignalP"/>
    </source>
</evidence>
<keyword evidence="11" id="KW-1185">Reference proteome</keyword>
<dbReference type="AlphaFoldDB" id="A0A803NBA1"/>
<name>A0A803NBA1_CHEQI</name>
<dbReference type="CDD" id="cd02248">
    <property type="entry name" value="Peptidase_C1A"/>
    <property type="match status" value="1"/>
</dbReference>
<evidence type="ECO:0000259" key="9">
    <source>
        <dbReference type="SMART" id="SM00848"/>
    </source>
</evidence>
<dbReference type="InterPro" id="IPR039417">
    <property type="entry name" value="Peptidase_C1A_papain-like"/>
</dbReference>
<proteinExistence type="inferred from homology"/>
<keyword evidence="3 7" id="KW-0732">Signal</keyword>
<organism evidence="10 11">
    <name type="scientific">Chenopodium quinoa</name>
    <name type="common">Quinoa</name>
    <dbReference type="NCBI Taxonomy" id="63459"/>
    <lineage>
        <taxon>Eukaryota</taxon>
        <taxon>Viridiplantae</taxon>
        <taxon>Streptophyta</taxon>
        <taxon>Embryophyta</taxon>
        <taxon>Tracheophyta</taxon>
        <taxon>Spermatophyta</taxon>
        <taxon>Magnoliopsida</taxon>
        <taxon>eudicotyledons</taxon>
        <taxon>Gunneridae</taxon>
        <taxon>Pentapetalae</taxon>
        <taxon>Caryophyllales</taxon>
        <taxon>Chenopodiaceae</taxon>
        <taxon>Chenopodioideae</taxon>
        <taxon>Atripliceae</taxon>
        <taxon>Chenopodium</taxon>
    </lineage>
</organism>
<dbReference type="InterPro" id="IPR025661">
    <property type="entry name" value="Pept_asp_AS"/>
</dbReference>
<dbReference type="InterPro" id="IPR025660">
    <property type="entry name" value="Pept_his_AS"/>
</dbReference>